<dbReference type="Pfam" id="PF09810">
    <property type="entry name" value="Exo5"/>
    <property type="match status" value="3"/>
</dbReference>
<comment type="cofactor">
    <cofactor evidence="1">
        <name>Mg(2+)</name>
        <dbReference type="ChEBI" id="CHEBI:18420"/>
    </cofactor>
</comment>
<keyword evidence="14" id="KW-0408">Iron</keyword>
<evidence type="ECO:0000256" key="8">
    <source>
        <dbReference type="ARBA" id="ARBA00022722"/>
    </source>
</evidence>
<keyword evidence="12 21" id="KW-0269">Exonuclease</keyword>
<keyword evidence="20" id="KW-1185">Reference proteome</keyword>
<dbReference type="RefSeq" id="XP_018101819.1">
    <property type="nucleotide sequence ID" value="XM_018246330.2"/>
</dbReference>
<reference evidence="21" key="1">
    <citation type="submission" date="2025-08" db="UniProtKB">
        <authorList>
            <consortium name="RefSeq"/>
        </authorList>
    </citation>
    <scope>IDENTIFICATION</scope>
    <source>
        <strain evidence="21">J_2021</strain>
        <tissue evidence="21">Erythrocytes</tissue>
    </source>
</reference>
<evidence type="ECO:0000256" key="15">
    <source>
        <dbReference type="ARBA" id="ARBA00023014"/>
    </source>
</evidence>
<evidence type="ECO:0000313" key="21">
    <source>
        <dbReference type="RefSeq" id="XP_018101819.1"/>
    </source>
</evidence>
<dbReference type="Bgee" id="108708047">
    <property type="expression patterns" value="Expressed in egg cell and 17 other cell types or tissues"/>
</dbReference>
<dbReference type="GO" id="GO:0003677">
    <property type="term" value="F:DNA binding"/>
    <property type="evidence" value="ECO:0007669"/>
    <property type="project" value="UniProtKB-KW"/>
</dbReference>
<dbReference type="PANTHER" id="PTHR14464:SF4">
    <property type="entry name" value="EXONUCLEASE V"/>
    <property type="match status" value="1"/>
</dbReference>
<dbReference type="AlphaFoldDB" id="A0A1L8HDX4"/>
<evidence type="ECO:0000256" key="13">
    <source>
        <dbReference type="ARBA" id="ARBA00022842"/>
    </source>
</evidence>
<comment type="similarity">
    <text evidence="5">Belongs to the EXO5 family.</text>
</comment>
<gene>
    <name evidence="21" type="primary">LOC108708047</name>
</gene>
<keyword evidence="10" id="KW-0227">DNA damage</keyword>
<dbReference type="GO" id="GO:0046872">
    <property type="term" value="F:metal ion binding"/>
    <property type="evidence" value="ECO:0007669"/>
    <property type="project" value="UniProtKB-KW"/>
</dbReference>
<dbReference type="PANTHER" id="PTHR14464">
    <property type="entry name" value="EXONUCLEASE V"/>
    <property type="match status" value="1"/>
</dbReference>
<proteinExistence type="inferred from homology"/>
<dbReference type="InterPro" id="IPR011604">
    <property type="entry name" value="PDDEXK-like_dom_sf"/>
</dbReference>
<dbReference type="GO" id="GO:0051539">
    <property type="term" value="F:4 iron, 4 sulfur cluster binding"/>
    <property type="evidence" value="ECO:0007669"/>
    <property type="project" value="UniProtKB-KW"/>
</dbReference>
<evidence type="ECO:0000256" key="9">
    <source>
        <dbReference type="ARBA" id="ARBA00022723"/>
    </source>
</evidence>
<keyword evidence="6" id="KW-0004">4Fe-4S</keyword>
<evidence type="ECO:0000256" key="11">
    <source>
        <dbReference type="ARBA" id="ARBA00022801"/>
    </source>
</evidence>
<evidence type="ECO:0000256" key="5">
    <source>
        <dbReference type="ARBA" id="ARBA00009797"/>
    </source>
</evidence>
<dbReference type="STRING" id="8355.A0A1L8HDX4"/>
<keyword evidence="13" id="KW-0460">Magnesium</keyword>
<evidence type="ECO:0000256" key="12">
    <source>
        <dbReference type="ARBA" id="ARBA00022839"/>
    </source>
</evidence>
<evidence type="ECO:0000256" key="1">
    <source>
        <dbReference type="ARBA" id="ARBA00001946"/>
    </source>
</evidence>
<keyword evidence="7" id="KW-0963">Cytoplasm</keyword>
<evidence type="ECO:0000256" key="16">
    <source>
        <dbReference type="ARBA" id="ARBA00023125"/>
    </source>
</evidence>
<dbReference type="KEGG" id="xla:108708047"/>
<dbReference type="OrthoDB" id="354769at2759"/>
<keyword evidence="16" id="KW-0238">DNA-binding</keyword>
<dbReference type="GO" id="GO:0005634">
    <property type="term" value="C:nucleus"/>
    <property type="evidence" value="ECO:0000318"/>
    <property type="project" value="GO_Central"/>
</dbReference>
<dbReference type="GO" id="GO:0036297">
    <property type="term" value="P:interstrand cross-link repair"/>
    <property type="evidence" value="ECO:0000318"/>
    <property type="project" value="GO_Central"/>
</dbReference>
<comment type="subcellular location">
    <subcellularLocation>
        <location evidence="4">Cytoplasm</location>
        <location evidence="4">Cytosol</location>
    </subcellularLocation>
    <subcellularLocation>
        <location evidence="3">Nucleus</location>
    </subcellularLocation>
</comment>
<dbReference type="FunFam" id="3.90.320.10:FF:000004">
    <property type="entry name" value="Probable exonuclease V"/>
    <property type="match status" value="1"/>
</dbReference>
<name>A0A1L8HDX4_XENLA</name>
<dbReference type="Gene3D" id="3.90.320.10">
    <property type="match status" value="1"/>
</dbReference>
<keyword evidence="8" id="KW-0540">Nuclease</keyword>
<accession>A0A1L8HDX4</accession>
<dbReference type="PaxDb" id="8355-A0A1L8HDX4"/>
<evidence type="ECO:0000256" key="14">
    <source>
        <dbReference type="ARBA" id="ARBA00023004"/>
    </source>
</evidence>
<evidence type="ECO:0000256" key="4">
    <source>
        <dbReference type="ARBA" id="ARBA00004514"/>
    </source>
</evidence>
<evidence type="ECO:0000256" key="2">
    <source>
        <dbReference type="ARBA" id="ARBA00001966"/>
    </source>
</evidence>
<organism evidence="20 21">
    <name type="scientific">Xenopus laevis</name>
    <name type="common">African clawed frog</name>
    <dbReference type="NCBI Taxonomy" id="8355"/>
    <lineage>
        <taxon>Eukaryota</taxon>
        <taxon>Metazoa</taxon>
        <taxon>Chordata</taxon>
        <taxon>Craniata</taxon>
        <taxon>Vertebrata</taxon>
        <taxon>Euteleostomi</taxon>
        <taxon>Amphibia</taxon>
        <taxon>Batrachia</taxon>
        <taxon>Anura</taxon>
        <taxon>Pipoidea</taxon>
        <taxon>Pipidae</taxon>
        <taxon>Xenopodinae</taxon>
        <taxon>Xenopus</taxon>
        <taxon>Xenopus</taxon>
    </lineage>
</organism>
<sequence length="415" mass="46858">MSDAGELNLQTGACIDTATKEDSDALFMHGQHSDEDEFSDISDSELLKIHEEAVNEDKGGGKMVQTTEGGSRSSGNCADVAGCSVVSFQIEENKEKSQGHEGSSHRKRKQMPIMPMEKYRMKYLWVTNLCSQAWCEQQMMYEFEFPELLKLEKTDAMNKGASIHLARELEVHDVVSVTTQTKEDSWAIKFLNILSMIPVLQSGARVREFPVFRELNGIFVVGMIDELGYTPKGELELRELKTRTTPTLPGTSQTVTHQFQVSLYKLLFDGMVTGLVQPDVFIQHLQLKPDQALGEQVIEHVKRAGFTASTFGDLLDLTCLNLTFSELPTIDCLKLEYCYQADGTSLGFKTVTFEEEKLMELLNSCLSFWKGQKEAQGVDIEEAWKCRHCSFASICEWRTRRSEHLSRTGQSKRTK</sequence>
<evidence type="ECO:0000256" key="18">
    <source>
        <dbReference type="ARBA" id="ARBA00023242"/>
    </source>
</evidence>
<dbReference type="GeneID" id="108708047"/>
<dbReference type="GO" id="GO:0045145">
    <property type="term" value="F:single-stranded DNA 5'-3' DNA exonuclease activity"/>
    <property type="evidence" value="ECO:0000318"/>
    <property type="project" value="GO_Central"/>
</dbReference>
<dbReference type="GO" id="GO:0005829">
    <property type="term" value="C:cytosol"/>
    <property type="evidence" value="ECO:0007669"/>
    <property type="project" value="UniProtKB-SubCell"/>
</dbReference>
<keyword evidence="11" id="KW-0378">Hydrolase</keyword>
<keyword evidence="9" id="KW-0479">Metal-binding</keyword>
<evidence type="ECO:0000256" key="6">
    <source>
        <dbReference type="ARBA" id="ARBA00022485"/>
    </source>
</evidence>
<dbReference type="OMA" id="CPDKPLG"/>
<evidence type="ECO:0000256" key="10">
    <source>
        <dbReference type="ARBA" id="ARBA00022763"/>
    </source>
</evidence>
<protein>
    <recommendedName>
        <fullName evidence="19">Exonuclease V</fullName>
    </recommendedName>
</protein>
<evidence type="ECO:0000256" key="3">
    <source>
        <dbReference type="ARBA" id="ARBA00004123"/>
    </source>
</evidence>
<keyword evidence="15" id="KW-0411">Iron-sulfur</keyword>
<keyword evidence="18" id="KW-0539">Nucleus</keyword>
<comment type="cofactor">
    <cofactor evidence="2">
        <name>[4Fe-4S] cluster</name>
        <dbReference type="ChEBI" id="CHEBI:49883"/>
    </cofactor>
</comment>
<evidence type="ECO:0000256" key="7">
    <source>
        <dbReference type="ARBA" id="ARBA00022490"/>
    </source>
</evidence>
<evidence type="ECO:0000256" key="17">
    <source>
        <dbReference type="ARBA" id="ARBA00023204"/>
    </source>
</evidence>
<dbReference type="InterPro" id="IPR019190">
    <property type="entry name" value="EXOV"/>
</dbReference>
<keyword evidence="17" id="KW-0234">DNA repair</keyword>
<dbReference type="Proteomes" id="UP000186698">
    <property type="component" value="Chromosome 2L"/>
</dbReference>
<evidence type="ECO:0000256" key="19">
    <source>
        <dbReference type="ARBA" id="ARBA00070137"/>
    </source>
</evidence>
<evidence type="ECO:0000313" key="20">
    <source>
        <dbReference type="Proteomes" id="UP000186698"/>
    </source>
</evidence>